<evidence type="ECO:0000313" key="2">
    <source>
        <dbReference type="EMBL" id="TFC06974.1"/>
    </source>
</evidence>
<name>A0A4R8WG79_9MICO</name>
<dbReference type="AlphaFoldDB" id="A0A4R8WG79"/>
<dbReference type="Pfam" id="PF20408">
    <property type="entry name" value="Abhydrolase_11"/>
    <property type="match status" value="1"/>
</dbReference>
<proteinExistence type="predicted"/>
<dbReference type="OrthoDB" id="652634at2"/>
<dbReference type="GO" id="GO:0016787">
    <property type="term" value="F:hydrolase activity"/>
    <property type="evidence" value="ECO:0007669"/>
    <property type="project" value="UniProtKB-KW"/>
</dbReference>
<protein>
    <submittedName>
        <fullName evidence="2">Dienelactone hydrolase</fullName>
    </submittedName>
</protein>
<comment type="caution">
    <text evidence="2">The sequence shown here is derived from an EMBL/GenBank/DDBJ whole genome shotgun (WGS) entry which is preliminary data.</text>
</comment>
<keyword evidence="2" id="KW-0378">Hydrolase</keyword>
<dbReference type="RefSeq" id="WP_134452058.1">
    <property type="nucleotide sequence ID" value="NZ_SOFL01000002.1"/>
</dbReference>
<dbReference type="InterPro" id="IPR026555">
    <property type="entry name" value="NSL3/Tex30"/>
</dbReference>
<keyword evidence="3" id="KW-1185">Reference proteome</keyword>
<dbReference type="SUPFAM" id="SSF53474">
    <property type="entry name" value="alpha/beta-Hydrolases"/>
    <property type="match status" value="1"/>
</dbReference>
<dbReference type="PANTHER" id="PTHR13136">
    <property type="entry name" value="TESTIS DEVELOPMENT PROTEIN PRTD"/>
    <property type="match status" value="1"/>
</dbReference>
<feature type="domain" description="KANL3/Tex30 alpha/beta hydrolase-like" evidence="1">
    <location>
        <begin position="28"/>
        <end position="195"/>
    </location>
</feature>
<dbReference type="InterPro" id="IPR029058">
    <property type="entry name" value="AB_hydrolase_fold"/>
</dbReference>
<organism evidence="2 3">
    <name type="scientific">Cryobacterium adonitolivorans</name>
    <dbReference type="NCBI Taxonomy" id="1259189"/>
    <lineage>
        <taxon>Bacteria</taxon>
        <taxon>Bacillati</taxon>
        <taxon>Actinomycetota</taxon>
        <taxon>Actinomycetes</taxon>
        <taxon>Micrococcales</taxon>
        <taxon>Microbacteriaceae</taxon>
        <taxon>Cryobacterium</taxon>
    </lineage>
</organism>
<reference evidence="2 3" key="1">
    <citation type="submission" date="2019-03" db="EMBL/GenBank/DDBJ databases">
        <title>Genomics of glacier-inhabiting Cryobacterium strains.</title>
        <authorList>
            <person name="Liu Q."/>
            <person name="Xin Y.-H."/>
        </authorList>
    </citation>
    <scope>NUCLEOTIDE SEQUENCE [LARGE SCALE GENOMIC DNA]</scope>
    <source>
        <strain evidence="2 3">RHLS22-1</strain>
    </source>
</reference>
<dbReference type="EMBL" id="SOFL01000002">
    <property type="protein sequence ID" value="TFC06974.1"/>
    <property type="molecule type" value="Genomic_DNA"/>
</dbReference>
<dbReference type="Gene3D" id="3.40.50.1820">
    <property type="entry name" value="alpha/beta hydrolase"/>
    <property type="match status" value="1"/>
</dbReference>
<evidence type="ECO:0000313" key="3">
    <source>
        <dbReference type="Proteomes" id="UP000297907"/>
    </source>
</evidence>
<sequence>MHLSQNIRIVVEDGTVSGAFARPADAVATLVLAPGAGSSFDHPFLIGFSEAMNAVGVATLRFNFPYREAGRRLPDRSPKAIVAWRAAMAAATDLSPDEPVWAAGKSFGGRMASMAVAAGMPAAGLVFLGYPLHPPGKPEKLRDEHLYGIDLPMLFVQGTRDPFGTPDELTPVVDRIGAATLQLIDEANHSFEVRGAKRPPAGVGASLAPIVAEFMRVSVA</sequence>
<gene>
    <name evidence="2" type="ORF">E3O42_00915</name>
</gene>
<dbReference type="InterPro" id="IPR046879">
    <property type="entry name" value="KANL3/Tex30_Abhydrolase"/>
</dbReference>
<evidence type="ECO:0000259" key="1">
    <source>
        <dbReference type="Pfam" id="PF20408"/>
    </source>
</evidence>
<accession>A0A4R8WG79</accession>
<dbReference type="Proteomes" id="UP000297907">
    <property type="component" value="Unassembled WGS sequence"/>
</dbReference>
<dbReference type="PANTHER" id="PTHR13136:SF11">
    <property type="entry name" value="TESTIS-EXPRESSED PROTEIN 30"/>
    <property type="match status" value="1"/>
</dbReference>